<dbReference type="EMBL" id="QFOI01000012">
    <property type="protein sequence ID" value="PZP52124.1"/>
    <property type="molecule type" value="Genomic_DNA"/>
</dbReference>
<feature type="domain" description="Integral membrane bound transporter" evidence="9">
    <location>
        <begin position="411"/>
        <end position="534"/>
    </location>
</feature>
<evidence type="ECO:0000256" key="5">
    <source>
        <dbReference type="ARBA" id="ARBA00023136"/>
    </source>
</evidence>
<evidence type="ECO:0000256" key="4">
    <source>
        <dbReference type="ARBA" id="ARBA00022989"/>
    </source>
</evidence>
<evidence type="ECO:0000259" key="9">
    <source>
        <dbReference type="Pfam" id="PF13515"/>
    </source>
</evidence>
<keyword evidence="2" id="KW-1003">Cell membrane</keyword>
<dbReference type="PANTHER" id="PTHR30509">
    <property type="entry name" value="P-HYDROXYBENZOIC ACID EFFLUX PUMP SUBUNIT-RELATED"/>
    <property type="match status" value="1"/>
</dbReference>
<dbReference type="PANTHER" id="PTHR30509:SF8">
    <property type="entry name" value="INNER MEMBRANE PROTEIN YCCS"/>
    <property type="match status" value="1"/>
</dbReference>
<comment type="caution">
    <text evidence="10">The sequence shown here is derived from an EMBL/GenBank/DDBJ whole genome shotgun (WGS) entry which is preliminary data.</text>
</comment>
<feature type="transmembrane region" description="Helical" evidence="7">
    <location>
        <begin position="446"/>
        <end position="463"/>
    </location>
</feature>
<name>A0A2W5FCS9_9SPHI</name>
<protein>
    <submittedName>
        <fullName evidence="10">FUSC family protein</fullName>
    </submittedName>
</protein>
<feature type="transmembrane region" description="Helical" evidence="7">
    <location>
        <begin position="92"/>
        <end position="125"/>
    </location>
</feature>
<evidence type="ECO:0000313" key="10">
    <source>
        <dbReference type="EMBL" id="PZP52124.1"/>
    </source>
</evidence>
<keyword evidence="3 7" id="KW-0812">Transmembrane</keyword>
<feature type="transmembrane region" description="Helical" evidence="7">
    <location>
        <begin position="522"/>
        <end position="543"/>
    </location>
</feature>
<dbReference type="Proteomes" id="UP000249645">
    <property type="component" value="Unassembled WGS sequence"/>
</dbReference>
<dbReference type="InterPro" id="IPR032692">
    <property type="entry name" value="YccS_N"/>
</dbReference>
<reference evidence="10 11" key="1">
    <citation type="submission" date="2017-11" db="EMBL/GenBank/DDBJ databases">
        <title>Infants hospitalized years apart are colonized by the same room-sourced microbial strains.</title>
        <authorList>
            <person name="Brooks B."/>
            <person name="Olm M.R."/>
            <person name="Firek B.A."/>
            <person name="Baker R."/>
            <person name="Thomas B.C."/>
            <person name="Morowitz M.J."/>
            <person name="Banfield J.F."/>
        </authorList>
    </citation>
    <scope>NUCLEOTIDE SEQUENCE [LARGE SCALE GENOMIC DNA]</scope>
    <source>
        <strain evidence="10">S2_009_000_R2_76</strain>
    </source>
</reference>
<accession>A0A2W5FCS9</accession>
<feature type="transmembrane region" description="Helical" evidence="7">
    <location>
        <begin position="493"/>
        <end position="510"/>
    </location>
</feature>
<feature type="transmembrane region" description="Helical" evidence="7">
    <location>
        <begin position="65"/>
        <end position="85"/>
    </location>
</feature>
<evidence type="ECO:0000256" key="2">
    <source>
        <dbReference type="ARBA" id="ARBA00022475"/>
    </source>
</evidence>
<evidence type="ECO:0000313" key="11">
    <source>
        <dbReference type="Proteomes" id="UP000249645"/>
    </source>
</evidence>
<organism evidence="10 11">
    <name type="scientific">Pseudopedobacter saltans</name>
    <dbReference type="NCBI Taxonomy" id="151895"/>
    <lineage>
        <taxon>Bacteria</taxon>
        <taxon>Pseudomonadati</taxon>
        <taxon>Bacteroidota</taxon>
        <taxon>Sphingobacteriia</taxon>
        <taxon>Sphingobacteriales</taxon>
        <taxon>Sphingobacteriaceae</taxon>
        <taxon>Pseudopedobacter</taxon>
    </lineage>
</organism>
<dbReference type="AlphaFoldDB" id="A0A2W5FCS9"/>
<keyword evidence="4 7" id="KW-1133">Transmembrane helix</keyword>
<sequence length="744" mass="86018">MNVPKVLTKFAISQHLYRGLVITIGVLIPCLLLEHYGLFGKMIALPTGTLMVSLTDNPGPQKRRLNTLLISLAIYLFVAITTSYLRHFQGIVFLLLIVYGLFFSLIGVLGNRASVVGTMALVIFTFNLDDHLSQGQYLLSALYFFLGGLWYLVIFFALDWLKPYLVVEQLMSEYLYEIGKYLNLKSQFYHHDPDMDLINQKMLTSQTLIKNQQDELREILFKTRVMVKESTRKGRALMAIFLDSIDLFERIMTTQYDYQHLQKIQPSTHIVPYFGAFIARLSHELEKLALSLPLEKRLPKNEDLQSEYQKCEDFFFKLRSEHLTTESINDFIMLRQILNSLKDLTNRVLTLQNAANFNREISSTKDNRITENIYKFIPTDTYSWHLLKDNISLKSAGFRHAIRVTIALLLGYIVALFFPVGHVYWLLLTIVVLLKPAYSLSKQRNIYRLIGTLLGIGIGFTFIHFIHHETALFILLAVFMTLGYAMLKINYMIATLGITVFIMLAYAFLNPKGVDGVIMDRIVDTGLACVIAWLTSYFVLPVWEESQVDLYMKNTLESNYEYFETVSQLLVSDKYNDENFRLARKNAFIQLGNLSDLFQRMMTEPKNKQQKLASLHQFVSTSHILTSYTASLSYYTHTYKHQFDSNAIRKSIKQIEEDFTKTLHLLQYREEQYRISSAPILPSNTELQELLSLRKKEIETSGTQEYTTAIGQKLSDLNALHSLLELINSNLYDQNRIIYKLIKS</sequence>
<dbReference type="GO" id="GO:0005886">
    <property type="term" value="C:plasma membrane"/>
    <property type="evidence" value="ECO:0007669"/>
    <property type="project" value="UniProtKB-SubCell"/>
</dbReference>
<keyword evidence="5 7" id="KW-0472">Membrane</keyword>
<gene>
    <name evidence="10" type="ORF">DI598_01535</name>
</gene>
<dbReference type="Pfam" id="PF12805">
    <property type="entry name" value="FUSC-like"/>
    <property type="match status" value="1"/>
</dbReference>
<feature type="transmembrane region" description="Helical" evidence="7">
    <location>
        <begin position="470"/>
        <end position="487"/>
    </location>
</feature>
<evidence type="ECO:0000256" key="1">
    <source>
        <dbReference type="ARBA" id="ARBA00004651"/>
    </source>
</evidence>
<feature type="transmembrane region" description="Helical" evidence="7">
    <location>
        <begin position="404"/>
        <end position="434"/>
    </location>
</feature>
<feature type="transmembrane region" description="Helical" evidence="7">
    <location>
        <begin position="137"/>
        <end position="161"/>
    </location>
</feature>
<proteinExistence type="inferred from homology"/>
<evidence type="ECO:0000259" key="8">
    <source>
        <dbReference type="Pfam" id="PF12805"/>
    </source>
</evidence>
<evidence type="ECO:0000256" key="6">
    <source>
        <dbReference type="ARBA" id="ARBA00043993"/>
    </source>
</evidence>
<comment type="similarity">
    <text evidence="6">Belongs to the YccS/YhfK family.</text>
</comment>
<dbReference type="Pfam" id="PF13515">
    <property type="entry name" value="FUSC_2"/>
    <property type="match status" value="1"/>
</dbReference>
<evidence type="ECO:0000256" key="7">
    <source>
        <dbReference type="SAM" id="Phobius"/>
    </source>
</evidence>
<evidence type="ECO:0000256" key="3">
    <source>
        <dbReference type="ARBA" id="ARBA00022692"/>
    </source>
</evidence>
<feature type="domain" description="Integral membrane protein YccS N-terminal" evidence="8">
    <location>
        <begin position="68"/>
        <end position="344"/>
    </location>
</feature>
<comment type="subcellular location">
    <subcellularLocation>
        <location evidence="1">Cell membrane</location>
        <topology evidence="1">Multi-pass membrane protein</topology>
    </subcellularLocation>
</comment>
<feature type="transmembrane region" description="Helical" evidence="7">
    <location>
        <begin position="20"/>
        <end position="45"/>
    </location>
</feature>
<dbReference type="InterPro" id="IPR049453">
    <property type="entry name" value="Memb_transporter_dom"/>
</dbReference>